<dbReference type="GO" id="GO:0006412">
    <property type="term" value="P:translation"/>
    <property type="evidence" value="ECO:0007669"/>
    <property type="project" value="UniProtKB-UniRule"/>
</dbReference>
<evidence type="ECO:0000259" key="11">
    <source>
        <dbReference type="SMART" id="SM00845"/>
    </source>
</evidence>
<dbReference type="SUPFAM" id="SSF89095">
    <property type="entry name" value="GatB/YqeY motif"/>
    <property type="match status" value="1"/>
</dbReference>
<dbReference type="InterPro" id="IPR018027">
    <property type="entry name" value="Asn/Gln_amidotransferase"/>
</dbReference>
<name>A0A2H0W5N5_9BACT</name>
<dbReference type="InterPro" id="IPR017958">
    <property type="entry name" value="Gln-tRNA_amidoTrfase_suB_CS"/>
</dbReference>
<keyword evidence="12" id="KW-0808">Transferase</keyword>
<dbReference type="Gene3D" id="1.10.10.410">
    <property type="match status" value="1"/>
</dbReference>
<comment type="subunit">
    <text evidence="2 10">Heterotrimer of A, B and C subunits.</text>
</comment>
<dbReference type="GO" id="GO:0050567">
    <property type="term" value="F:glutaminyl-tRNA synthase (glutamine-hydrolyzing) activity"/>
    <property type="evidence" value="ECO:0007669"/>
    <property type="project" value="UniProtKB-UniRule"/>
</dbReference>
<dbReference type="InterPro" id="IPR023168">
    <property type="entry name" value="GatB_Yqey_C_2"/>
</dbReference>
<evidence type="ECO:0000256" key="10">
    <source>
        <dbReference type="HAMAP-Rule" id="MF_00121"/>
    </source>
</evidence>
<reference evidence="13" key="1">
    <citation type="submission" date="2017-09" db="EMBL/GenBank/DDBJ databases">
        <title>Depth-based differentiation of microbial function through sediment-hosted aquifers and enrichment of novel symbionts in the deep terrestrial subsurface.</title>
        <authorList>
            <person name="Probst A.J."/>
            <person name="Ladd B."/>
            <person name="Jarett J.K."/>
            <person name="Geller-Mcgrath D.E."/>
            <person name="Sieber C.M.K."/>
            <person name="Emerson J.B."/>
            <person name="Anantharaman K."/>
            <person name="Thomas B.C."/>
            <person name="Malmstrom R."/>
            <person name="Stieglmeier M."/>
            <person name="Klingl A."/>
            <person name="Woyke T."/>
            <person name="Ryan C.M."/>
            <person name="Banfield J.F."/>
        </authorList>
    </citation>
    <scope>NUCLEOTIDE SEQUENCE [LARGE SCALE GENOMIC DNA]</scope>
</reference>
<evidence type="ECO:0000256" key="9">
    <source>
        <dbReference type="ARBA" id="ARBA00047913"/>
    </source>
</evidence>
<dbReference type="FunFam" id="1.10.10.410:FF:000001">
    <property type="entry name" value="Aspartyl/glutamyl-tRNA(Asn/Gln) amidotransferase subunit B"/>
    <property type="match status" value="1"/>
</dbReference>
<dbReference type="NCBIfam" id="NF004012">
    <property type="entry name" value="PRK05477.1-2"/>
    <property type="match status" value="1"/>
</dbReference>
<keyword evidence="4 10" id="KW-0547">Nucleotide-binding</keyword>
<evidence type="ECO:0000313" key="13">
    <source>
        <dbReference type="Proteomes" id="UP000231382"/>
    </source>
</evidence>
<protein>
    <recommendedName>
        <fullName evidence="10">Aspartyl/glutamyl-tRNA(Asn/Gln) amidotransferase subunit B</fullName>
        <shortName evidence="10">Asp/Glu-ADT subunit B</shortName>
        <ecNumber evidence="10">6.3.5.-</ecNumber>
    </recommendedName>
</protein>
<comment type="caution">
    <text evidence="12">The sequence shown here is derived from an EMBL/GenBank/DDBJ whole genome shotgun (WGS) entry which is preliminary data.</text>
</comment>
<dbReference type="GO" id="GO:0050566">
    <property type="term" value="F:asparaginyl-tRNA synthase (glutamine-hydrolyzing) activity"/>
    <property type="evidence" value="ECO:0007669"/>
    <property type="project" value="RHEA"/>
</dbReference>
<dbReference type="PROSITE" id="PS01234">
    <property type="entry name" value="GATB"/>
    <property type="match status" value="1"/>
</dbReference>
<comment type="catalytic activity">
    <reaction evidence="8 10">
        <text>L-aspartyl-tRNA(Asn) + L-glutamine + ATP + H2O = L-asparaginyl-tRNA(Asn) + L-glutamate + ADP + phosphate + 2 H(+)</text>
        <dbReference type="Rhea" id="RHEA:14513"/>
        <dbReference type="Rhea" id="RHEA-COMP:9674"/>
        <dbReference type="Rhea" id="RHEA-COMP:9677"/>
        <dbReference type="ChEBI" id="CHEBI:15377"/>
        <dbReference type="ChEBI" id="CHEBI:15378"/>
        <dbReference type="ChEBI" id="CHEBI:29985"/>
        <dbReference type="ChEBI" id="CHEBI:30616"/>
        <dbReference type="ChEBI" id="CHEBI:43474"/>
        <dbReference type="ChEBI" id="CHEBI:58359"/>
        <dbReference type="ChEBI" id="CHEBI:78515"/>
        <dbReference type="ChEBI" id="CHEBI:78516"/>
        <dbReference type="ChEBI" id="CHEBI:456216"/>
    </reaction>
</comment>
<dbReference type="InterPro" id="IPR006075">
    <property type="entry name" value="Asn/Gln-tRNA_Trfase_suB/E_cat"/>
</dbReference>
<dbReference type="NCBIfam" id="TIGR00133">
    <property type="entry name" value="gatB"/>
    <property type="match status" value="1"/>
</dbReference>
<comment type="function">
    <text evidence="7 10">Allows the formation of correctly charged Asn-tRNA(Asn) or Gln-tRNA(Gln) through the transamidation of misacylated Asp-tRNA(Asn) or Glu-tRNA(Gln) in organisms which lack either or both of asparaginyl-tRNA or glutaminyl-tRNA synthetases. The reaction takes place in the presence of glutamine and ATP through an activated phospho-Asp-tRNA(Asn) or phospho-Glu-tRNA(Gln).</text>
</comment>
<evidence type="ECO:0000256" key="8">
    <source>
        <dbReference type="ARBA" id="ARBA00047380"/>
    </source>
</evidence>
<dbReference type="EMBL" id="PEZW01000026">
    <property type="protein sequence ID" value="PIS07393.1"/>
    <property type="molecule type" value="Genomic_DNA"/>
</dbReference>
<dbReference type="EC" id="6.3.5.-" evidence="10"/>
<accession>A0A2H0W5N5</accession>
<dbReference type="HAMAP" id="MF_00121">
    <property type="entry name" value="GatB"/>
    <property type="match status" value="1"/>
</dbReference>
<dbReference type="GO" id="GO:0016740">
    <property type="term" value="F:transferase activity"/>
    <property type="evidence" value="ECO:0007669"/>
    <property type="project" value="UniProtKB-KW"/>
</dbReference>
<dbReference type="InterPro" id="IPR004413">
    <property type="entry name" value="GatB"/>
</dbReference>
<dbReference type="GO" id="GO:0005524">
    <property type="term" value="F:ATP binding"/>
    <property type="evidence" value="ECO:0007669"/>
    <property type="project" value="UniProtKB-KW"/>
</dbReference>
<dbReference type="InterPro" id="IPR017959">
    <property type="entry name" value="Asn/Gln-tRNA_amidoTrfase_suB/E"/>
</dbReference>
<evidence type="ECO:0000313" key="12">
    <source>
        <dbReference type="EMBL" id="PIS07393.1"/>
    </source>
</evidence>
<evidence type="ECO:0000256" key="2">
    <source>
        <dbReference type="ARBA" id="ARBA00011123"/>
    </source>
</evidence>
<dbReference type="InterPro" id="IPR014746">
    <property type="entry name" value="Gln_synth/guanido_kin_cat_dom"/>
</dbReference>
<evidence type="ECO:0000256" key="1">
    <source>
        <dbReference type="ARBA" id="ARBA00005306"/>
    </source>
</evidence>
<dbReference type="AlphaFoldDB" id="A0A2H0W5N5"/>
<organism evidence="12 13">
    <name type="scientific">Candidatus Berkelbacteria bacterium CG10_big_fil_rev_8_21_14_0_10_43_13</name>
    <dbReference type="NCBI Taxonomy" id="1974514"/>
    <lineage>
        <taxon>Bacteria</taxon>
        <taxon>Candidatus Berkelbacteria</taxon>
    </lineage>
</organism>
<evidence type="ECO:0000256" key="4">
    <source>
        <dbReference type="ARBA" id="ARBA00022741"/>
    </source>
</evidence>
<dbReference type="SMART" id="SM00845">
    <property type="entry name" value="GatB_Yqey"/>
    <property type="match status" value="1"/>
</dbReference>
<gene>
    <name evidence="10" type="primary">gatB</name>
    <name evidence="12" type="ORF">COT78_03815</name>
</gene>
<evidence type="ECO:0000256" key="7">
    <source>
        <dbReference type="ARBA" id="ARBA00024799"/>
    </source>
</evidence>
<feature type="domain" description="Asn/Gln amidotransferase" evidence="11">
    <location>
        <begin position="425"/>
        <end position="562"/>
    </location>
</feature>
<proteinExistence type="inferred from homology"/>
<evidence type="ECO:0000256" key="5">
    <source>
        <dbReference type="ARBA" id="ARBA00022840"/>
    </source>
</evidence>
<keyword evidence="5 10" id="KW-0067">ATP-binding</keyword>
<dbReference type="SUPFAM" id="SSF55931">
    <property type="entry name" value="Glutamine synthetase/guanido kinase"/>
    <property type="match status" value="1"/>
</dbReference>
<keyword evidence="6 10" id="KW-0648">Protein biosynthesis</keyword>
<evidence type="ECO:0000256" key="3">
    <source>
        <dbReference type="ARBA" id="ARBA00022598"/>
    </source>
</evidence>
<comment type="similarity">
    <text evidence="1 10">Belongs to the GatB/GatE family. GatB subfamily.</text>
</comment>
<dbReference type="Pfam" id="PF02637">
    <property type="entry name" value="GatB_Yqey"/>
    <property type="match status" value="1"/>
</dbReference>
<dbReference type="InterPro" id="IPR003789">
    <property type="entry name" value="Asn/Gln_tRNA_amidoTrase-B-like"/>
</dbReference>
<sequence length="562" mass="63758">MNYQQKMKTDLETTIKKLSRYTLLWRQLDIPTVISESQRLHRHQLKTEQNKTFSKVPKIMKNFKTTIGLEIHVQLATKSKMFCRCDNQSFAEATDDKQSVAIKPNTLVCPVCLGLPGALPVANKTAIEWTIKTGLALNCEIPATAKFDRKHYFYPDLPKGYQISQYDEPFASRGWLKLKVKSEKSTVEDEVTIRLNRIHLEEDAGKLIHKNGTSLVDLNRAGTPLMEIVTEPDITSPAMAGDFLRKLQKIVRDVVEVSEASMEKGHLRCDANISVRKLQVPSTQYRGETEIGSELGTRNSEPIKMSQIIEIKNLNSFRFIEKALTKAEEKLKSEYPAWPAKLTKETWGYNSNNDSIYLQRAKEEAADYRYFPEPDLPPVKSAEFDLDKLKELTKENMEVKVAKLQEMEVPNQYIAAIVSNRGDFELFDKLVSEAGIEYAPEVARLLVQKSFGKTTDFSDREISELAKLVVTDTSKKNLLSAIKFILSGKSFDDAMSEINQNQTGEDEILKIVEKVLIDNPAEFARYKVGEKKLFGFFVGAAIRESKGSADPQLVNRILKEKL</sequence>
<comment type="catalytic activity">
    <reaction evidence="9 10">
        <text>L-glutamyl-tRNA(Gln) + L-glutamine + ATP + H2O = L-glutaminyl-tRNA(Gln) + L-glutamate + ADP + phosphate + H(+)</text>
        <dbReference type="Rhea" id="RHEA:17521"/>
        <dbReference type="Rhea" id="RHEA-COMP:9681"/>
        <dbReference type="Rhea" id="RHEA-COMP:9684"/>
        <dbReference type="ChEBI" id="CHEBI:15377"/>
        <dbReference type="ChEBI" id="CHEBI:15378"/>
        <dbReference type="ChEBI" id="CHEBI:29985"/>
        <dbReference type="ChEBI" id="CHEBI:30616"/>
        <dbReference type="ChEBI" id="CHEBI:43474"/>
        <dbReference type="ChEBI" id="CHEBI:58359"/>
        <dbReference type="ChEBI" id="CHEBI:78520"/>
        <dbReference type="ChEBI" id="CHEBI:78521"/>
        <dbReference type="ChEBI" id="CHEBI:456216"/>
    </reaction>
</comment>
<dbReference type="Pfam" id="PF02934">
    <property type="entry name" value="GatB_N"/>
    <property type="match status" value="1"/>
</dbReference>
<dbReference type="PANTHER" id="PTHR11659">
    <property type="entry name" value="GLUTAMYL-TRNA GLN AMIDOTRANSFERASE SUBUNIT B MITOCHONDRIAL AND PROKARYOTIC PET112-RELATED"/>
    <property type="match status" value="1"/>
</dbReference>
<dbReference type="Proteomes" id="UP000231382">
    <property type="component" value="Unassembled WGS sequence"/>
</dbReference>
<evidence type="ECO:0000256" key="6">
    <source>
        <dbReference type="ARBA" id="ARBA00022917"/>
    </source>
</evidence>
<keyword evidence="3 10" id="KW-0436">Ligase</keyword>